<feature type="domain" description="Ig-like" evidence="4">
    <location>
        <begin position="31"/>
        <end position="151"/>
    </location>
</feature>
<evidence type="ECO:0000313" key="6">
    <source>
        <dbReference type="WBParaSite" id="maker-uti_cns_0008487-snap-gene-0.6-mRNA-1"/>
    </source>
</evidence>
<dbReference type="PROSITE" id="PS50835">
    <property type="entry name" value="IG_LIKE"/>
    <property type="match status" value="2"/>
</dbReference>
<dbReference type="InterPro" id="IPR003599">
    <property type="entry name" value="Ig_sub"/>
</dbReference>
<dbReference type="Gene3D" id="2.60.40.10">
    <property type="entry name" value="Immunoglobulins"/>
    <property type="match status" value="2"/>
</dbReference>
<dbReference type="SUPFAM" id="SSF48726">
    <property type="entry name" value="Immunoglobulin"/>
    <property type="match status" value="2"/>
</dbReference>
<organism evidence="5 6">
    <name type="scientific">Macrostomum lignano</name>
    <dbReference type="NCBI Taxonomy" id="282301"/>
    <lineage>
        <taxon>Eukaryota</taxon>
        <taxon>Metazoa</taxon>
        <taxon>Spiralia</taxon>
        <taxon>Lophotrochozoa</taxon>
        <taxon>Platyhelminthes</taxon>
        <taxon>Rhabditophora</taxon>
        <taxon>Macrostomorpha</taxon>
        <taxon>Macrostomida</taxon>
        <taxon>Macrostomidae</taxon>
        <taxon>Macrostomum</taxon>
    </lineage>
</organism>
<reference evidence="6" key="1">
    <citation type="submission" date="2016-11" db="UniProtKB">
        <authorList>
            <consortium name="WormBaseParasite"/>
        </authorList>
    </citation>
    <scope>IDENTIFICATION</scope>
</reference>
<accession>A0A1I8HX47</accession>
<dbReference type="InterPro" id="IPR003598">
    <property type="entry name" value="Ig_sub2"/>
</dbReference>
<keyword evidence="1" id="KW-1015">Disulfide bond</keyword>
<feature type="domain" description="Ig-like" evidence="4">
    <location>
        <begin position="156"/>
        <end position="244"/>
    </location>
</feature>
<dbReference type="AlphaFoldDB" id="A0A1I8HX47"/>
<dbReference type="PANTHER" id="PTHR45889">
    <property type="entry name" value="IG-LIKE DOMAIN-CONTAINING PROTEIN"/>
    <property type="match status" value="1"/>
</dbReference>
<sequence>MAIIPSNMCSFFCLTVLCMIVVASGQEIMTPIVTITDVNPDSKSDRITTLTSTLSRVDAILGENIIFECSVLYMKTGRPILWKYMTNTSSITLNDGLKSLDASKYRISQGTSQLSIRLEIMSVAYSSEGTYMCEVFYDDRSTEIRRSRRVHVYELPRFEIQDTSFETSASVGDSVRLRCKAVGMPTPRLYWLRSAGSSSVIRDYGRQVEGSEILFNSVQASDRGTYICNAINRIGSSQWPVRLSVNFKPAVSFENGARASQKFGCTLELLVRLFHMRGADSTIYLSIFIYPFESSHVGTYTCSAMNTVKDGTGSATIQVTASDTPVPGRTGAAICSGSSRNIATPASVAAPAALLIIVQILLAKFH</sequence>
<feature type="signal peptide" evidence="3">
    <location>
        <begin position="1"/>
        <end position="25"/>
    </location>
</feature>
<dbReference type="InterPro" id="IPR013783">
    <property type="entry name" value="Ig-like_fold"/>
</dbReference>
<dbReference type="CDD" id="cd00096">
    <property type="entry name" value="Ig"/>
    <property type="match status" value="1"/>
</dbReference>
<protein>
    <submittedName>
        <fullName evidence="6">Ig-like domain-containing protein</fullName>
    </submittedName>
</protein>
<dbReference type="InterPro" id="IPR036179">
    <property type="entry name" value="Ig-like_dom_sf"/>
</dbReference>
<proteinExistence type="predicted"/>
<evidence type="ECO:0000313" key="5">
    <source>
        <dbReference type="Proteomes" id="UP000095280"/>
    </source>
</evidence>
<dbReference type="SMART" id="SM00408">
    <property type="entry name" value="IGc2"/>
    <property type="match status" value="1"/>
</dbReference>
<dbReference type="WBParaSite" id="maker-uti_cns_0008487-snap-gene-0.6-mRNA-1">
    <property type="protein sequence ID" value="maker-uti_cns_0008487-snap-gene-0.6-mRNA-1"/>
    <property type="gene ID" value="maker-uti_cns_0008487-snap-gene-0.6"/>
</dbReference>
<keyword evidence="5" id="KW-1185">Reference proteome</keyword>
<name>A0A1I8HX47_9PLAT</name>
<evidence type="ECO:0000256" key="3">
    <source>
        <dbReference type="SAM" id="SignalP"/>
    </source>
</evidence>
<evidence type="ECO:0000259" key="4">
    <source>
        <dbReference type="PROSITE" id="PS50835"/>
    </source>
</evidence>
<dbReference type="FunFam" id="2.60.40.10:FF:000032">
    <property type="entry name" value="palladin isoform X1"/>
    <property type="match status" value="1"/>
</dbReference>
<keyword evidence="2" id="KW-0393">Immunoglobulin domain</keyword>
<dbReference type="Proteomes" id="UP000095280">
    <property type="component" value="Unplaced"/>
</dbReference>
<evidence type="ECO:0000256" key="2">
    <source>
        <dbReference type="ARBA" id="ARBA00023319"/>
    </source>
</evidence>
<dbReference type="SMART" id="SM00409">
    <property type="entry name" value="IG"/>
    <property type="match status" value="3"/>
</dbReference>
<dbReference type="InterPro" id="IPR007110">
    <property type="entry name" value="Ig-like_dom"/>
</dbReference>
<dbReference type="Pfam" id="PF13927">
    <property type="entry name" value="Ig_3"/>
    <property type="match status" value="1"/>
</dbReference>
<feature type="chain" id="PRO_5009320526" evidence="3">
    <location>
        <begin position="26"/>
        <end position="366"/>
    </location>
</feature>
<evidence type="ECO:0000256" key="1">
    <source>
        <dbReference type="ARBA" id="ARBA00023157"/>
    </source>
</evidence>
<dbReference type="PANTHER" id="PTHR45889:SF8">
    <property type="entry name" value="IG-LIKE DOMAIN-CONTAINING PROTEIN"/>
    <property type="match status" value="1"/>
</dbReference>
<keyword evidence="3" id="KW-0732">Signal</keyword>